<comment type="caution">
    <text evidence="2">The sequence shown here is derived from an EMBL/GenBank/DDBJ whole genome shotgun (WGS) entry which is preliminary data.</text>
</comment>
<reference evidence="2" key="1">
    <citation type="journal article" date="2015" name="Nature">
        <title>Complex archaea that bridge the gap between prokaryotes and eukaryotes.</title>
        <authorList>
            <person name="Spang A."/>
            <person name="Saw J.H."/>
            <person name="Jorgensen S.L."/>
            <person name="Zaremba-Niedzwiedzka K."/>
            <person name="Martijn J."/>
            <person name="Lind A.E."/>
            <person name="van Eijk R."/>
            <person name="Schleper C."/>
            <person name="Guy L."/>
            <person name="Ettema T.J."/>
        </authorList>
    </citation>
    <scope>NUCLEOTIDE SEQUENCE</scope>
</reference>
<name>A0A0F8Z825_9ZZZZ</name>
<dbReference type="SUPFAM" id="SSF52402">
    <property type="entry name" value="Adenine nucleotide alpha hydrolases-like"/>
    <property type="match status" value="1"/>
</dbReference>
<dbReference type="EMBL" id="LAZR01049350">
    <property type="protein sequence ID" value="KKK89848.1"/>
    <property type="molecule type" value="Genomic_DNA"/>
</dbReference>
<gene>
    <name evidence="2" type="ORF">LCGC14_2728990</name>
</gene>
<protein>
    <recommendedName>
        <fullName evidence="1">Phosphoadenosine phosphosulphate reductase domain-containing protein</fullName>
    </recommendedName>
</protein>
<proteinExistence type="predicted"/>
<dbReference type="InterPro" id="IPR002500">
    <property type="entry name" value="PAPS_reduct_dom"/>
</dbReference>
<organism evidence="2">
    <name type="scientific">marine sediment metagenome</name>
    <dbReference type="NCBI Taxonomy" id="412755"/>
    <lineage>
        <taxon>unclassified sequences</taxon>
        <taxon>metagenomes</taxon>
        <taxon>ecological metagenomes</taxon>
    </lineage>
</organism>
<dbReference type="AlphaFoldDB" id="A0A0F8Z825"/>
<dbReference type="PANTHER" id="PTHR43196">
    <property type="entry name" value="SULFATE ADENYLYLTRANSFERASE SUBUNIT 2"/>
    <property type="match status" value="1"/>
</dbReference>
<evidence type="ECO:0000259" key="1">
    <source>
        <dbReference type="Pfam" id="PF01507"/>
    </source>
</evidence>
<dbReference type="GO" id="GO:0003824">
    <property type="term" value="F:catalytic activity"/>
    <property type="evidence" value="ECO:0007669"/>
    <property type="project" value="InterPro"/>
</dbReference>
<evidence type="ECO:0000313" key="2">
    <source>
        <dbReference type="EMBL" id="KKK89848.1"/>
    </source>
</evidence>
<feature type="non-terminal residue" evidence="2">
    <location>
        <position position="283"/>
    </location>
</feature>
<feature type="domain" description="Phosphoadenosine phosphosulphate reductase" evidence="1">
    <location>
        <begin position="85"/>
        <end position="212"/>
    </location>
</feature>
<accession>A0A0F8Z825</accession>
<dbReference type="InterPro" id="IPR014729">
    <property type="entry name" value="Rossmann-like_a/b/a_fold"/>
</dbReference>
<dbReference type="PANTHER" id="PTHR43196:SF2">
    <property type="entry name" value="PHOSPHOADENOSINE PHOSPHOSULFATE REDUCTASE"/>
    <property type="match status" value="1"/>
</dbReference>
<dbReference type="Gene3D" id="3.40.50.620">
    <property type="entry name" value="HUPs"/>
    <property type="match status" value="1"/>
</dbReference>
<dbReference type="InterPro" id="IPR050128">
    <property type="entry name" value="Sulfate_adenylyltrnsfr_sub2"/>
</dbReference>
<dbReference type="Pfam" id="PF01507">
    <property type="entry name" value="PAPS_reduct"/>
    <property type="match status" value="1"/>
</dbReference>
<sequence>MALEQLTLETGLNKVEVAISLLQAWEPTEGYYFADSGGACSSATMDILGIAGVKYDAHYCVSPMDPPQIYKFLKEEHPNTQWDIHARNFWQMVVEKGLPMRHRRWCCEYIKEAGGDGRVVVLGNRRDEGANRSHQCFVETPEHRAEYRRKKGLRPRKSNKTFIRPIIDFTTSDLWQYIRENKVKYNPLYDEGAARPGWGEGKFKRLGCVLCPFSRNVALEEEYFPKIVATWQRACGRIVEETKARGYLNKKGQPVKYRFETDKELYDWWVSRKWRVMIELSEA</sequence>